<feature type="region of interest" description="Disordered" evidence="1">
    <location>
        <begin position="143"/>
        <end position="178"/>
    </location>
</feature>
<protein>
    <recommendedName>
        <fullName evidence="4">SET domain-containing protein</fullName>
    </recommendedName>
</protein>
<dbReference type="AlphaFoldDB" id="A0AAW1PT95"/>
<dbReference type="PANTHER" id="PTHR33524">
    <property type="entry name" value="C5ORF35"/>
    <property type="match status" value="1"/>
</dbReference>
<gene>
    <name evidence="2" type="ORF">WJX72_004622</name>
</gene>
<accession>A0AAW1PT95</accession>
<dbReference type="Proteomes" id="UP001489004">
    <property type="component" value="Unassembled WGS sequence"/>
</dbReference>
<sequence length="426" mass="46158">MLKAVQRVLEKWSLRAIGNRLDKRQLQHELDIHRLFLVTSHFTRRAAGKHGGADLAAELAAEADVMGFQGMQEHVAQCLQSQILRISTIMHTALQEAGNDHAPATQSLLQAQGSADDELFEAMAAAAGPIQRPRGLTMAIGRARPSTQQQQQQQQPSIAQHAPQAEQDAPCTAAREPARSLSMERVSAIVQERLGYSLHVGPSAIGHQEAGEGLWLDGKAHLGSVVALYPGIVYRPLHYRQIPGYPRVDQDNDYLLARFDGAVLDAKPWGRGAAASAAMAGSLGPEKQRCDAAQTPIVHRLLAQETRHPLALAHFANHPPAGSQANVMVAAFDISPSDVPAWLPAYIPNVMYSPTSATAPASPASGSGHALAELQLSRQPMAGLALVALRDLHNEELLLNYRLSPHVARPDWYTPVDADEDNRRWA</sequence>
<organism evidence="2 3">
    <name type="scientific">[Myrmecia] bisecta</name>
    <dbReference type="NCBI Taxonomy" id="41462"/>
    <lineage>
        <taxon>Eukaryota</taxon>
        <taxon>Viridiplantae</taxon>
        <taxon>Chlorophyta</taxon>
        <taxon>core chlorophytes</taxon>
        <taxon>Trebouxiophyceae</taxon>
        <taxon>Trebouxiales</taxon>
        <taxon>Trebouxiaceae</taxon>
        <taxon>Myrmecia</taxon>
    </lineage>
</organism>
<dbReference type="CDD" id="cd10537">
    <property type="entry name" value="SET_SETD9"/>
    <property type="match status" value="1"/>
</dbReference>
<dbReference type="InterPro" id="IPR040415">
    <property type="entry name" value="SETD9"/>
</dbReference>
<evidence type="ECO:0000256" key="1">
    <source>
        <dbReference type="SAM" id="MobiDB-lite"/>
    </source>
</evidence>
<evidence type="ECO:0000313" key="3">
    <source>
        <dbReference type="Proteomes" id="UP001489004"/>
    </source>
</evidence>
<proteinExistence type="predicted"/>
<evidence type="ECO:0008006" key="4">
    <source>
        <dbReference type="Google" id="ProtNLM"/>
    </source>
</evidence>
<dbReference type="EMBL" id="JALJOR010000008">
    <property type="protein sequence ID" value="KAK9812844.1"/>
    <property type="molecule type" value="Genomic_DNA"/>
</dbReference>
<evidence type="ECO:0000313" key="2">
    <source>
        <dbReference type="EMBL" id="KAK9812844.1"/>
    </source>
</evidence>
<reference evidence="2 3" key="1">
    <citation type="journal article" date="2024" name="Nat. Commun.">
        <title>Phylogenomics reveals the evolutionary origins of lichenization in chlorophyte algae.</title>
        <authorList>
            <person name="Puginier C."/>
            <person name="Libourel C."/>
            <person name="Otte J."/>
            <person name="Skaloud P."/>
            <person name="Haon M."/>
            <person name="Grisel S."/>
            <person name="Petersen M."/>
            <person name="Berrin J.G."/>
            <person name="Delaux P.M."/>
            <person name="Dal Grande F."/>
            <person name="Keller J."/>
        </authorList>
    </citation>
    <scope>NUCLEOTIDE SEQUENCE [LARGE SCALE GENOMIC DNA]</scope>
    <source>
        <strain evidence="2 3">SAG 2043</strain>
    </source>
</reference>
<keyword evidence="3" id="KW-1185">Reference proteome</keyword>
<dbReference type="PANTHER" id="PTHR33524:SF1">
    <property type="entry name" value="SET DOMAIN-CONTAINING PROTEIN"/>
    <property type="match status" value="1"/>
</dbReference>
<comment type="caution">
    <text evidence="2">The sequence shown here is derived from an EMBL/GenBank/DDBJ whole genome shotgun (WGS) entry which is preliminary data.</text>
</comment>
<name>A0AAW1PT95_9CHLO</name>